<name>A0ABW3AYL6_9FLAO</name>
<feature type="signal peptide" evidence="1">
    <location>
        <begin position="1"/>
        <end position="21"/>
    </location>
</feature>
<gene>
    <name evidence="3" type="ORF">ACFQZJ_00605</name>
</gene>
<dbReference type="RefSeq" id="WP_379931611.1">
    <property type="nucleotide sequence ID" value="NZ_JBHTHY010000003.1"/>
</dbReference>
<keyword evidence="1" id="KW-0732">Signal</keyword>
<evidence type="ECO:0000313" key="4">
    <source>
        <dbReference type="Proteomes" id="UP001597012"/>
    </source>
</evidence>
<evidence type="ECO:0000256" key="1">
    <source>
        <dbReference type="SAM" id="SignalP"/>
    </source>
</evidence>
<dbReference type="Proteomes" id="UP001597012">
    <property type="component" value="Unassembled WGS sequence"/>
</dbReference>
<dbReference type="PANTHER" id="PTHR40469:SF2">
    <property type="entry name" value="GALACTOSE-BINDING DOMAIN-LIKE SUPERFAMILY PROTEIN"/>
    <property type="match status" value="1"/>
</dbReference>
<organism evidence="3 4">
    <name type="scientific">Maribacter chungangensis</name>
    <dbReference type="NCBI Taxonomy" id="1069117"/>
    <lineage>
        <taxon>Bacteria</taxon>
        <taxon>Pseudomonadati</taxon>
        <taxon>Bacteroidota</taxon>
        <taxon>Flavobacteriia</taxon>
        <taxon>Flavobacteriales</taxon>
        <taxon>Flavobacteriaceae</taxon>
        <taxon>Maribacter</taxon>
    </lineage>
</organism>
<accession>A0ABW3AYL6</accession>
<dbReference type="InterPro" id="IPR029010">
    <property type="entry name" value="ThuA-like"/>
</dbReference>
<evidence type="ECO:0000313" key="3">
    <source>
        <dbReference type="EMBL" id="MFD0795942.1"/>
    </source>
</evidence>
<dbReference type="SUPFAM" id="SSF52317">
    <property type="entry name" value="Class I glutamine amidotransferase-like"/>
    <property type="match status" value="1"/>
</dbReference>
<proteinExistence type="predicted"/>
<feature type="chain" id="PRO_5045418534" evidence="1">
    <location>
        <begin position="22"/>
        <end position="323"/>
    </location>
</feature>
<dbReference type="Pfam" id="PF06283">
    <property type="entry name" value="ThuA"/>
    <property type="match status" value="1"/>
</dbReference>
<reference evidence="4" key="1">
    <citation type="journal article" date="2019" name="Int. J. Syst. Evol. Microbiol.">
        <title>The Global Catalogue of Microorganisms (GCM) 10K type strain sequencing project: providing services to taxonomists for standard genome sequencing and annotation.</title>
        <authorList>
            <consortium name="The Broad Institute Genomics Platform"/>
            <consortium name="The Broad Institute Genome Sequencing Center for Infectious Disease"/>
            <person name="Wu L."/>
            <person name="Ma J."/>
        </authorList>
    </citation>
    <scope>NUCLEOTIDE SEQUENCE [LARGE SCALE GENOMIC DNA]</scope>
    <source>
        <strain evidence="4">CCUG 61948</strain>
    </source>
</reference>
<dbReference type="Gene3D" id="3.40.50.880">
    <property type="match status" value="1"/>
</dbReference>
<dbReference type="EMBL" id="JBHTHY010000003">
    <property type="protein sequence ID" value="MFD0795942.1"/>
    <property type="molecule type" value="Genomic_DNA"/>
</dbReference>
<protein>
    <submittedName>
        <fullName evidence="3">ThuA domain-containing protein</fullName>
    </submittedName>
</protein>
<sequence length="323" mass="35936">MNFSKILFAFLCTLLGFYAIGQNSDKPITVLIVDGQNNHDQWPKTTVMLKNYLEETGLFKVDVQRSGYTWKGEVYISQFPIEGLPPTIALEEPKSDPEFSPNFSDYDVVISNFGWNAASWSETTQMALETYVEDGGGLVVFHAANNSFPEWAAYNKMIGLGGWGDRNEKDGPYVYYNDNDELIYDTSPGTGGGHGPQSEYQIRVRKPAHPITKGMPTLWMHTKDELYDKLRGPAENMEILATAYADPNNKGTGRHEPALMTLTYGKGRVFHNIMGHADYSVACVGFITTMLRGTEWAATGKVTQEIPDNFPTATKSSSVPKTK</sequence>
<evidence type="ECO:0000259" key="2">
    <source>
        <dbReference type="Pfam" id="PF06283"/>
    </source>
</evidence>
<dbReference type="PANTHER" id="PTHR40469">
    <property type="entry name" value="SECRETED GLYCOSYL HYDROLASE"/>
    <property type="match status" value="1"/>
</dbReference>
<feature type="domain" description="ThuA-like" evidence="2">
    <location>
        <begin position="102"/>
        <end position="297"/>
    </location>
</feature>
<comment type="caution">
    <text evidence="3">The sequence shown here is derived from an EMBL/GenBank/DDBJ whole genome shotgun (WGS) entry which is preliminary data.</text>
</comment>
<keyword evidence="4" id="KW-1185">Reference proteome</keyword>
<dbReference type="InterPro" id="IPR029062">
    <property type="entry name" value="Class_I_gatase-like"/>
</dbReference>